<name>A0A377Q4P4_9NEIS</name>
<reference evidence="2 4" key="2">
    <citation type="submission" date="2019-03" db="EMBL/GenBank/DDBJ databases">
        <title>Genomic Encyclopedia of Type Strains, Phase IV (KMG-IV): sequencing the most valuable type-strain genomes for metagenomic binning, comparative biology and taxonomic classification.</title>
        <authorList>
            <person name="Goeker M."/>
        </authorList>
    </citation>
    <scope>NUCLEOTIDE SEQUENCE [LARGE SCALE GENOMIC DNA]</scope>
    <source>
        <strain evidence="2 4">DSM 3764</strain>
    </source>
</reference>
<dbReference type="EMBL" id="SMBT01000030">
    <property type="protein sequence ID" value="TCU80267.1"/>
    <property type="molecule type" value="Genomic_DNA"/>
</dbReference>
<evidence type="ECO:0000313" key="3">
    <source>
        <dbReference type="Proteomes" id="UP000255108"/>
    </source>
</evidence>
<dbReference type="RefSeq" id="WP_115226558.1">
    <property type="nucleotide sequence ID" value="NZ_CAWOLO010000030.1"/>
</dbReference>
<evidence type="ECO:0000313" key="1">
    <source>
        <dbReference type="EMBL" id="STQ90194.1"/>
    </source>
</evidence>
<dbReference type="AlphaFoldDB" id="A0A377Q4P4"/>
<dbReference type="Proteomes" id="UP000295794">
    <property type="component" value="Unassembled WGS sequence"/>
</dbReference>
<dbReference type="Proteomes" id="UP000255108">
    <property type="component" value="Unassembled WGS sequence"/>
</dbReference>
<reference evidence="1 3" key="1">
    <citation type="submission" date="2018-06" db="EMBL/GenBank/DDBJ databases">
        <authorList>
            <consortium name="Pathogen Informatics"/>
            <person name="Doyle S."/>
        </authorList>
    </citation>
    <scope>NUCLEOTIDE SEQUENCE [LARGE SCALE GENOMIC DNA]</scope>
    <source>
        <strain evidence="1 3">NCTC11159</strain>
    </source>
</reference>
<organism evidence="1 3">
    <name type="scientific">Iodobacter fluviatilis</name>
    <dbReference type="NCBI Taxonomy" id="537"/>
    <lineage>
        <taxon>Bacteria</taxon>
        <taxon>Pseudomonadati</taxon>
        <taxon>Pseudomonadota</taxon>
        <taxon>Betaproteobacteria</taxon>
        <taxon>Neisseriales</taxon>
        <taxon>Chitinibacteraceae</taxon>
        <taxon>Iodobacter</taxon>
    </lineage>
</organism>
<evidence type="ECO:0000313" key="4">
    <source>
        <dbReference type="Proteomes" id="UP000295794"/>
    </source>
</evidence>
<keyword evidence="4" id="KW-1185">Reference proteome</keyword>
<gene>
    <name evidence="2" type="ORF">EV682_1306</name>
    <name evidence="1" type="ORF">NCTC11159_01257</name>
</gene>
<dbReference type="EMBL" id="UGHR01000001">
    <property type="protein sequence ID" value="STQ90194.1"/>
    <property type="molecule type" value="Genomic_DNA"/>
</dbReference>
<evidence type="ECO:0000313" key="2">
    <source>
        <dbReference type="EMBL" id="TCU80267.1"/>
    </source>
</evidence>
<accession>A0A377Q4P4</accession>
<proteinExistence type="predicted"/>
<sequence>MRSAIVAHEVLNPLGVVGLISSSINGKFDVQENLKGIDSSANIMLITDDEGLGAEGEKMRVALAKSGINTLGSPVHGDHYNSRVAMETIFSENNKVFFR</sequence>
<protein>
    <submittedName>
        <fullName evidence="1">Uncharacterized protein</fullName>
    </submittedName>
</protein>